<dbReference type="GO" id="GO:0005886">
    <property type="term" value="C:plasma membrane"/>
    <property type="evidence" value="ECO:0007669"/>
    <property type="project" value="TreeGrafter"/>
</dbReference>
<dbReference type="SUPFAM" id="SSF55073">
    <property type="entry name" value="Nucleotide cyclase"/>
    <property type="match status" value="1"/>
</dbReference>
<dbReference type="GO" id="GO:1902201">
    <property type="term" value="P:negative regulation of bacterial-type flagellum-dependent cell motility"/>
    <property type="evidence" value="ECO:0007669"/>
    <property type="project" value="TreeGrafter"/>
</dbReference>
<sequence>MPITKAKDLIRLRVALVIGALIVASFMVADFLLLPSTMHSLYTYDRLFIQIPIIFAVVLLSFWRRFEYYRAYIFTALLVLLTYSNYWLILVCWQEFQFAFPYEGTILYAFYCVFALGIPFRFAITSAVINIAGFIVLMWLAPAYGDRMPISIGFVAASLFTCSYAKYRLDSSLSLLKKTNDRLTKLSKFDPLTELLNRRALRNQSESLLAYARRHNVSLAVLMLDLDDFKKYNDKFGHQQGDEVIRQQASILKNIFKRETDIVGRYGGEEFVVVLSDVDDKKLVQICENLLKDWKEENVPHAPGAVNAFMSCSIGAVMTKKPNDITIDGLIDIADKALYTAKDKGKARFEIAQM</sequence>
<keyword evidence="4" id="KW-0472">Membrane</keyword>
<dbReference type="PROSITE" id="PS50887">
    <property type="entry name" value="GGDEF"/>
    <property type="match status" value="1"/>
</dbReference>
<name>A0A6L9MSP5_9ALTE</name>
<feature type="transmembrane region" description="Helical" evidence="4">
    <location>
        <begin position="123"/>
        <end position="142"/>
    </location>
</feature>
<feature type="transmembrane region" description="Helical" evidence="4">
    <location>
        <begin position="71"/>
        <end position="90"/>
    </location>
</feature>
<reference evidence="6 7" key="1">
    <citation type="submission" date="2020-01" db="EMBL/GenBank/DDBJ databases">
        <title>Genomes of bacteria type strains.</title>
        <authorList>
            <person name="Chen J."/>
            <person name="Zhu S."/>
            <person name="Yang J."/>
        </authorList>
    </citation>
    <scope>NUCLEOTIDE SEQUENCE [LARGE SCALE GENOMIC DNA]</scope>
    <source>
        <strain evidence="6 7">LMG 22958</strain>
    </source>
</reference>
<accession>A0A6L9MSP5</accession>
<dbReference type="GO" id="GO:0043709">
    <property type="term" value="P:cell adhesion involved in single-species biofilm formation"/>
    <property type="evidence" value="ECO:0007669"/>
    <property type="project" value="TreeGrafter"/>
</dbReference>
<dbReference type="NCBIfam" id="TIGR00254">
    <property type="entry name" value="GGDEF"/>
    <property type="match status" value="1"/>
</dbReference>
<dbReference type="SMART" id="SM00267">
    <property type="entry name" value="GGDEF"/>
    <property type="match status" value="1"/>
</dbReference>
<keyword evidence="7" id="KW-1185">Reference proteome</keyword>
<dbReference type="InterPro" id="IPR000160">
    <property type="entry name" value="GGDEF_dom"/>
</dbReference>
<feature type="transmembrane region" description="Helical" evidence="4">
    <location>
        <begin position="96"/>
        <end position="116"/>
    </location>
</feature>
<dbReference type="InterPro" id="IPR029787">
    <property type="entry name" value="Nucleotide_cyclase"/>
</dbReference>
<proteinExistence type="predicted"/>
<organism evidence="6 7">
    <name type="scientific">Alteromonas hispanica</name>
    <dbReference type="NCBI Taxonomy" id="315421"/>
    <lineage>
        <taxon>Bacteria</taxon>
        <taxon>Pseudomonadati</taxon>
        <taxon>Pseudomonadota</taxon>
        <taxon>Gammaproteobacteria</taxon>
        <taxon>Alteromonadales</taxon>
        <taxon>Alteromonadaceae</taxon>
        <taxon>Alteromonas/Salinimonas group</taxon>
        <taxon>Alteromonas</taxon>
    </lineage>
</organism>
<dbReference type="GO" id="GO:0052621">
    <property type="term" value="F:diguanylate cyclase activity"/>
    <property type="evidence" value="ECO:0007669"/>
    <property type="project" value="UniProtKB-EC"/>
</dbReference>
<dbReference type="Proteomes" id="UP000478837">
    <property type="component" value="Unassembled WGS sequence"/>
</dbReference>
<dbReference type="EC" id="2.7.7.65" evidence="2"/>
<gene>
    <name evidence="6" type="ORF">GTW09_06575</name>
</gene>
<comment type="caution">
    <text evidence="6">The sequence shown here is derived from an EMBL/GenBank/DDBJ whole genome shotgun (WGS) entry which is preliminary data.</text>
</comment>
<comment type="catalytic activity">
    <reaction evidence="3">
        <text>2 GTP = 3',3'-c-di-GMP + 2 diphosphate</text>
        <dbReference type="Rhea" id="RHEA:24898"/>
        <dbReference type="ChEBI" id="CHEBI:33019"/>
        <dbReference type="ChEBI" id="CHEBI:37565"/>
        <dbReference type="ChEBI" id="CHEBI:58805"/>
        <dbReference type="EC" id="2.7.7.65"/>
    </reaction>
</comment>
<feature type="domain" description="GGDEF" evidence="5">
    <location>
        <begin position="217"/>
        <end position="354"/>
    </location>
</feature>
<dbReference type="Gene3D" id="3.30.70.270">
    <property type="match status" value="1"/>
</dbReference>
<dbReference type="FunFam" id="3.30.70.270:FF:000001">
    <property type="entry name" value="Diguanylate cyclase domain protein"/>
    <property type="match status" value="1"/>
</dbReference>
<feature type="transmembrane region" description="Helical" evidence="4">
    <location>
        <begin position="47"/>
        <end position="64"/>
    </location>
</feature>
<evidence type="ECO:0000256" key="4">
    <source>
        <dbReference type="SAM" id="Phobius"/>
    </source>
</evidence>
<evidence type="ECO:0000313" key="6">
    <source>
        <dbReference type="EMBL" id="NDW21178.1"/>
    </source>
</evidence>
<evidence type="ECO:0000256" key="2">
    <source>
        <dbReference type="ARBA" id="ARBA00012528"/>
    </source>
</evidence>
<keyword evidence="4" id="KW-1133">Transmembrane helix</keyword>
<dbReference type="PANTHER" id="PTHR45138:SF9">
    <property type="entry name" value="DIGUANYLATE CYCLASE DGCM-RELATED"/>
    <property type="match status" value="1"/>
</dbReference>
<evidence type="ECO:0000259" key="5">
    <source>
        <dbReference type="PROSITE" id="PS50887"/>
    </source>
</evidence>
<dbReference type="EMBL" id="JAAAWP010000003">
    <property type="protein sequence ID" value="NDW21178.1"/>
    <property type="molecule type" value="Genomic_DNA"/>
</dbReference>
<dbReference type="InterPro" id="IPR043128">
    <property type="entry name" value="Rev_trsase/Diguanyl_cyclase"/>
</dbReference>
<evidence type="ECO:0000313" key="7">
    <source>
        <dbReference type="Proteomes" id="UP000478837"/>
    </source>
</evidence>
<evidence type="ECO:0000256" key="1">
    <source>
        <dbReference type="ARBA" id="ARBA00001946"/>
    </source>
</evidence>
<dbReference type="AlphaFoldDB" id="A0A6L9MSP5"/>
<feature type="transmembrane region" description="Helical" evidence="4">
    <location>
        <begin position="12"/>
        <end position="35"/>
    </location>
</feature>
<keyword evidence="4" id="KW-0812">Transmembrane</keyword>
<dbReference type="Pfam" id="PF00990">
    <property type="entry name" value="GGDEF"/>
    <property type="match status" value="1"/>
</dbReference>
<evidence type="ECO:0000256" key="3">
    <source>
        <dbReference type="ARBA" id="ARBA00034247"/>
    </source>
</evidence>
<dbReference type="PANTHER" id="PTHR45138">
    <property type="entry name" value="REGULATORY COMPONENTS OF SENSORY TRANSDUCTION SYSTEM"/>
    <property type="match status" value="1"/>
</dbReference>
<protein>
    <recommendedName>
        <fullName evidence="2">diguanylate cyclase</fullName>
        <ecNumber evidence="2">2.7.7.65</ecNumber>
    </recommendedName>
</protein>
<dbReference type="CDD" id="cd01949">
    <property type="entry name" value="GGDEF"/>
    <property type="match status" value="1"/>
</dbReference>
<comment type="cofactor">
    <cofactor evidence="1">
        <name>Mg(2+)</name>
        <dbReference type="ChEBI" id="CHEBI:18420"/>
    </cofactor>
</comment>
<dbReference type="InterPro" id="IPR050469">
    <property type="entry name" value="Diguanylate_Cyclase"/>
</dbReference>